<name>A0AAW3FGB2_9BACT</name>
<evidence type="ECO:0000313" key="1">
    <source>
        <dbReference type="EMBL" id="KGF28017.1"/>
    </source>
</evidence>
<dbReference type="RefSeq" id="WP_036869586.1">
    <property type="nucleotide sequence ID" value="NZ_JRNJ01000050.1"/>
</dbReference>
<gene>
    <name evidence="1" type="ORF">HMPREF2132_04770</name>
</gene>
<dbReference type="EMBL" id="JRNJ01000050">
    <property type="protein sequence ID" value="KGF28017.1"/>
    <property type="molecule type" value="Genomic_DNA"/>
</dbReference>
<comment type="caution">
    <text evidence="1">The sequence shown here is derived from an EMBL/GenBank/DDBJ whole genome shotgun (WGS) entry which is preliminary data.</text>
</comment>
<organism evidence="1 2">
    <name type="scientific">Prevotella histicola JCM 15637 = DNF00424</name>
    <dbReference type="NCBI Taxonomy" id="1236504"/>
    <lineage>
        <taxon>Bacteria</taxon>
        <taxon>Pseudomonadati</taxon>
        <taxon>Bacteroidota</taxon>
        <taxon>Bacteroidia</taxon>
        <taxon>Bacteroidales</taxon>
        <taxon>Prevotellaceae</taxon>
        <taxon>Prevotella</taxon>
    </lineage>
</organism>
<reference evidence="1 2" key="1">
    <citation type="submission" date="2014-07" db="EMBL/GenBank/DDBJ databases">
        <authorList>
            <person name="McCorrison J."/>
            <person name="Sanka R."/>
            <person name="Torralba M."/>
            <person name="Gillis M."/>
            <person name="Haft D.H."/>
            <person name="Methe B."/>
            <person name="Sutton G."/>
            <person name="Nelson K.E."/>
        </authorList>
    </citation>
    <scope>NUCLEOTIDE SEQUENCE [LARGE SCALE GENOMIC DNA]</scope>
    <source>
        <strain evidence="1 2">DNF00424</strain>
    </source>
</reference>
<sequence length="90" mass="10584">MNKEIDKTLHLIYTLQEQLCNMPHREGCLKMLYQIRSLMEDFDSMLTPDQRKYGIYSNAYKEIFANGTGLSQYDKVCATICEEEYAELPF</sequence>
<dbReference type="Proteomes" id="UP000029533">
    <property type="component" value="Unassembled WGS sequence"/>
</dbReference>
<protein>
    <submittedName>
        <fullName evidence="1">Uncharacterized protein</fullName>
    </submittedName>
</protein>
<evidence type="ECO:0000313" key="2">
    <source>
        <dbReference type="Proteomes" id="UP000029533"/>
    </source>
</evidence>
<accession>A0AAW3FGB2</accession>
<dbReference type="AlphaFoldDB" id="A0AAW3FGB2"/>
<proteinExistence type="predicted"/>